<gene>
    <name evidence="2" type="ORF">JYK00_06535</name>
</gene>
<feature type="signal peptide" evidence="1">
    <location>
        <begin position="1"/>
        <end position="26"/>
    </location>
</feature>
<name>A0ABX7S4K2_9BACT</name>
<dbReference type="Proteomes" id="UP000671862">
    <property type="component" value="Chromosome"/>
</dbReference>
<evidence type="ECO:0000256" key="1">
    <source>
        <dbReference type="SAM" id="SignalP"/>
    </source>
</evidence>
<accession>A0ABX7S4K2</accession>
<sequence length="174" mass="19792">MKKTAILFFVTLIPVMLLSSSFDMGAGWNFGSVNAFSVIIGYSDETFSTNWIYSFQGFEKYNHRITFSYSLYKTSQLKIGPMLFIENTNFSSETTSPIYELGITIKISLQNLNFSIGMGYPISGVFNFSEAIHIQARYFIPPPKNMKMRDKLYLITDYSKSKIFVGVGLLEPIN</sequence>
<protein>
    <recommendedName>
        <fullName evidence="4">Outer membrane protein beta-barrel domain-containing protein</fullName>
    </recommendedName>
</protein>
<evidence type="ECO:0000313" key="2">
    <source>
        <dbReference type="EMBL" id="QTA37391.1"/>
    </source>
</evidence>
<reference evidence="2 3" key="1">
    <citation type="submission" date="2021-03" db="EMBL/GenBank/DDBJ databases">
        <title>Thermosipho ferrireducens sp.nov., an anaerobic thermophilic iron-reducing bacterium isolated from a deep-sea hydrothermal sulfide deposits.</title>
        <authorList>
            <person name="Zeng X."/>
            <person name="Chen Y."/>
            <person name="Shao Z."/>
        </authorList>
    </citation>
    <scope>NUCLEOTIDE SEQUENCE [LARGE SCALE GENOMIC DNA]</scope>
    <source>
        <strain evidence="2 3">JL129W03</strain>
    </source>
</reference>
<dbReference type="EMBL" id="CP071446">
    <property type="protein sequence ID" value="QTA37391.1"/>
    <property type="molecule type" value="Genomic_DNA"/>
</dbReference>
<organism evidence="2 3">
    <name type="scientific">Thermosipho ferrireducens</name>
    <dbReference type="NCBI Taxonomy" id="2571116"/>
    <lineage>
        <taxon>Bacteria</taxon>
        <taxon>Thermotogati</taxon>
        <taxon>Thermotogota</taxon>
        <taxon>Thermotogae</taxon>
        <taxon>Thermotogales</taxon>
        <taxon>Fervidobacteriaceae</taxon>
        <taxon>Thermosipho</taxon>
    </lineage>
</organism>
<feature type="chain" id="PRO_5047348982" description="Outer membrane protein beta-barrel domain-containing protein" evidence="1">
    <location>
        <begin position="27"/>
        <end position="174"/>
    </location>
</feature>
<evidence type="ECO:0000313" key="3">
    <source>
        <dbReference type="Proteomes" id="UP000671862"/>
    </source>
</evidence>
<proteinExistence type="predicted"/>
<keyword evidence="3" id="KW-1185">Reference proteome</keyword>
<evidence type="ECO:0008006" key="4">
    <source>
        <dbReference type="Google" id="ProtNLM"/>
    </source>
</evidence>
<dbReference type="RefSeq" id="WP_207566116.1">
    <property type="nucleotide sequence ID" value="NZ_CP071446.1"/>
</dbReference>
<keyword evidence="1" id="KW-0732">Signal</keyword>